<dbReference type="Proteomes" id="UP000887565">
    <property type="component" value="Unplaced"/>
</dbReference>
<proteinExistence type="predicted"/>
<reference evidence="4" key="1">
    <citation type="submission" date="2022-11" db="UniProtKB">
        <authorList>
            <consortium name="WormBaseParasite"/>
        </authorList>
    </citation>
    <scope>IDENTIFICATION</scope>
</reference>
<dbReference type="PANTHER" id="PTHR11037">
    <property type="entry name" value="TRANSCRIPTION FACTOR CP2"/>
    <property type="match status" value="1"/>
</dbReference>
<feature type="domain" description="SAM" evidence="1">
    <location>
        <begin position="66"/>
        <end position="121"/>
    </location>
</feature>
<evidence type="ECO:0000259" key="1">
    <source>
        <dbReference type="Pfam" id="PF18016"/>
    </source>
</evidence>
<dbReference type="InterPro" id="IPR057520">
    <property type="entry name" value="GRHL1/CP2_C"/>
</dbReference>
<name>A0A915IV68_ROMCU</name>
<dbReference type="Pfam" id="PF18016">
    <property type="entry name" value="SAM_3"/>
    <property type="match status" value="1"/>
</dbReference>
<dbReference type="GO" id="GO:0005634">
    <property type="term" value="C:nucleus"/>
    <property type="evidence" value="ECO:0007669"/>
    <property type="project" value="TreeGrafter"/>
</dbReference>
<protein>
    <submittedName>
        <fullName evidence="4">SAM domain-containing protein</fullName>
    </submittedName>
</protein>
<accession>A0A915IV68</accession>
<dbReference type="InterPro" id="IPR041418">
    <property type="entry name" value="SAM_3"/>
</dbReference>
<dbReference type="AlphaFoldDB" id="A0A915IV68"/>
<dbReference type="WBParaSite" id="nRc.2.0.1.t17958-RA">
    <property type="protein sequence ID" value="nRc.2.0.1.t17958-RA"/>
    <property type="gene ID" value="nRc.2.0.1.g17958"/>
</dbReference>
<dbReference type="InterPro" id="IPR040167">
    <property type="entry name" value="TF_CP2-like"/>
</dbReference>
<dbReference type="Pfam" id="PF25416">
    <property type="entry name" value="GRHL1_C"/>
    <property type="match status" value="1"/>
</dbReference>
<keyword evidence="3" id="KW-1185">Reference proteome</keyword>
<dbReference type="GO" id="GO:0000978">
    <property type="term" value="F:RNA polymerase II cis-regulatory region sequence-specific DNA binding"/>
    <property type="evidence" value="ECO:0007669"/>
    <property type="project" value="TreeGrafter"/>
</dbReference>
<sequence length="223" mass="25138">TPCLAEPKQLHSAYCQIKVFKALIEKSKLIKNVPRKELIKESSQAGTNSPSPSNDEICLFDALLAETTPNETADWLRRQRFSHFMKAFFNFSGTDLLRLSRDDTIRICGVPDGIRLFNALQYKRLEPKLTLYMCVPGAPAYHAVFLKALTLTELVRKVCDLIQVQSSQIYDVYCQGPDGINVHVNDEVVQNLVDKSRFIIDAMKCGEESDSYRILLKSAGDCS</sequence>
<dbReference type="PANTHER" id="PTHR11037:SF21">
    <property type="entry name" value="GEMINI, ISOFORM C"/>
    <property type="match status" value="1"/>
</dbReference>
<dbReference type="SUPFAM" id="SSF47769">
    <property type="entry name" value="SAM/Pointed domain"/>
    <property type="match status" value="1"/>
</dbReference>
<dbReference type="InterPro" id="IPR013761">
    <property type="entry name" value="SAM/pointed_sf"/>
</dbReference>
<dbReference type="Gene3D" id="1.10.150.50">
    <property type="entry name" value="Transcription Factor, Ets-1"/>
    <property type="match status" value="1"/>
</dbReference>
<dbReference type="GO" id="GO:0001228">
    <property type="term" value="F:DNA-binding transcription activator activity, RNA polymerase II-specific"/>
    <property type="evidence" value="ECO:0007669"/>
    <property type="project" value="TreeGrafter"/>
</dbReference>
<evidence type="ECO:0000313" key="4">
    <source>
        <dbReference type="WBParaSite" id="nRc.2.0.1.t17958-RA"/>
    </source>
</evidence>
<feature type="domain" description="GRHL1/CP2 C-terminal" evidence="2">
    <location>
        <begin position="127"/>
        <end position="217"/>
    </location>
</feature>
<evidence type="ECO:0000313" key="3">
    <source>
        <dbReference type="Proteomes" id="UP000887565"/>
    </source>
</evidence>
<organism evidence="3 4">
    <name type="scientific">Romanomermis culicivorax</name>
    <name type="common">Nematode worm</name>
    <dbReference type="NCBI Taxonomy" id="13658"/>
    <lineage>
        <taxon>Eukaryota</taxon>
        <taxon>Metazoa</taxon>
        <taxon>Ecdysozoa</taxon>
        <taxon>Nematoda</taxon>
        <taxon>Enoplea</taxon>
        <taxon>Dorylaimia</taxon>
        <taxon>Mermithida</taxon>
        <taxon>Mermithoidea</taxon>
        <taxon>Mermithidae</taxon>
        <taxon>Romanomermis</taxon>
    </lineage>
</organism>
<evidence type="ECO:0000259" key="2">
    <source>
        <dbReference type="Pfam" id="PF25416"/>
    </source>
</evidence>